<accession>A0A3A1U0R4</accession>
<dbReference type="Gene3D" id="3.40.50.1240">
    <property type="entry name" value="Phosphoglycerate mutase-like"/>
    <property type="match status" value="1"/>
</dbReference>
<dbReference type="EMBL" id="QXTG01000001">
    <property type="protein sequence ID" value="RIX29920.1"/>
    <property type="molecule type" value="Genomic_DNA"/>
</dbReference>
<dbReference type="SUPFAM" id="SSF53254">
    <property type="entry name" value="Phosphoglycerate mutase-like"/>
    <property type="match status" value="1"/>
</dbReference>
<keyword evidence="2" id="KW-1185">Reference proteome</keyword>
<reference evidence="2" key="1">
    <citation type="submission" date="2018-09" db="EMBL/GenBank/DDBJ databases">
        <authorList>
            <person name="Kim I."/>
        </authorList>
    </citation>
    <scope>NUCLEOTIDE SEQUENCE [LARGE SCALE GENOMIC DNA]</scope>
    <source>
        <strain evidence="2">DD4a</strain>
    </source>
</reference>
<dbReference type="Proteomes" id="UP000265742">
    <property type="component" value="Unassembled WGS sequence"/>
</dbReference>
<proteinExistence type="predicted"/>
<dbReference type="InterPro" id="IPR050275">
    <property type="entry name" value="PGM_Phosphatase"/>
</dbReference>
<dbReference type="PANTHER" id="PTHR48100">
    <property type="entry name" value="BROAD-SPECIFICITY PHOSPHATASE YOR283W-RELATED"/>
    <property type="match status" value="1"/>
</dbReference>
<dbReference type="InterPro" id="IPR029033">
    <property type="entry name" value="His_PPase_superfam"/>
</dbReference>
<dbReference type="SMART" id="SM00855">
    <property type="entry name" value="PGAM"/>
    <property type="match status" value="1"/>
</dbReference>
<dbReference type="OrthoDB" id="3215466at2"/>
<sequence length="211" mass="23414">MVARALHLVRHGEVHNPAGVVYERLPEFRLSERGRAMAARTAEWLADKPVTRLVASPLLRTQQSAQPIAETFGLEIEPDDRVIEAANRFAGKRVRESVLRHPQELALFRNPLRPSWGEPFTAVRDRMRLAVLDALRAGDPDHDVVIVSHQLPIWMVHRSVVGAPLAHDPRHRRCSLSSVTSFAIRDGRVVETGYEDPAGALLVGAVDQGAT</sequence>
<comment type="caution">
    <text evidence="1">The sequence shown here is derived from an EMBL/GenBank/DDBJ whole genome shotgun (WGS) entry which is preliminary data.</text>
</comment>
<dbReference type="GO" id="GO:0016791">
    <property type="term" value="F:phosphatase activity"/>
    <property type="evidence" value="ECO:0007669"/>
    <property type="project" value="TreeGrafter"/>
</dbReference>
<organism evidence="1 2">
    <name type="scientific">Amnibacterium setariae</name>
    <dbReference type="NCBI Taxonomy" id="2306585"/>
    <lineage>
        <taxon>Bacteria</taxon>
        <taxon>Bacillati</taxon>
        <taxon>Actinomycetota</taxon>
        <taxon>Actinomycetes</taxon>
        <taxon>Micrococcales</taxon>
        <taxon>Microbacteriaceae</taxon>
        <taxon>Amnibacterium</taxon>
    </lineage>
</organism>
<dbReference type="GO" id="GO:0005737">
    <property type="term" value="C:cytoplasm"/>
    <property type="evidence" value="ECO:0007669"/>
    <property type="project" value="TreeGrafter"/>
</dbReference>
<dbReference type="InterPro" id="IPR013078">
    <property type="entry name" value="His_Pase_superF_clade-1"/>
</dbReference>
<dbReference type="Pfam" id="PF00300">
    <property type="entry name" value="His_Phos_1"/>
    <property type="match status" value="1"/>
</dbReference>
<dbReference type="AlphaFoldDB" id="A0A3A1U0R4"/>
<name>A0A3A1U0R4_9MICO</name>
<protein>
    <submittedName>
        <fullName evidence="1">Histidine phosphatase family protein</fullName>
    </submittedName>
</protein>
<evidence type="ECO:0000313" key="2">
    <source>
        <dbReference type="Proteomes" id="UP000265742"/>
    </source>
</evidence>
<dbReference type="CDD" id="cd07067">
    <property type="entry name" value="HP_PGM_like"/>
    <property type="match status" value="1"/>
</dbReference>
<dbReference type="RefSeq" id="WP_119480284.1">
    <property type="nucleotide sequence ID" value="NZ_QXTG01000001.1"/>
</dbReference>
<dbReference type="PANTHER" id="PTHR48100:SF51">
    <property type="entry name" value="PHOSPHOGLYCERATE MUTASE"/>
    <property type="match status" value="1"/>
</dbReference>
<gene>
    <name evidence="1" type="ORF">D1781_00080</name>
</gene>
<evidence type="ECO:0000313" key="1">
    <source>
        <dbReference type="EMBL" id="RIX29920.1"/>
    </source>
</evidence>